<dbReference type="Proteomes" id="UP001432062">
    <property type="component" value="Chromosome"/>
</dbReference>
<comment type="similarity">
    <text evidence="1">Belongs to the NmrA-type oxidoreductase family.</text>
</comment>
<evidence type="ECO:0000256" key="1">
    <source>
        <dbReference type="ARBA" id="ARBA00006328"/>
    </source>
</evidence>
<protein>
    <submittedName>
        <fullName evidence="4">NmrA/HSCARG family protein</fullName>
    </submittedName>
</protein>
<keyword evidence="5" id="KW-1185">Reference proteome</keyword>
<proteinExistence type="inferred from homology"/>
<dbReference type="InterPro" id="IPR051164">
    <property type="entry name" value="NmrA-like_oxidored"/>
</dbReference>
<name>A0ABZ1YYK7_9NOCA</name>
<keyword evidence="2" id="KW-0521">NADP</keyword>
<gene>
    <name evidence="4" type="ORF">OG563_09085</name>
</gene>
<evidence type="ECO:0000259" key="3">
    <source>
        <dbReference type="Pfam" id="PF05368"/>
    </source>
</evidence>
<dbReference type="PANTHER" id="PTHR42748">
    <property type="entry name" value="NITROGEN METABOLITE REPRESSION PROTEIN NMRA FAMILY MEMBER"/>
    <property type="match status" value="1"/>
</dbReference>
<reference evidence="4" key="1">
    <citation type="submission" date="2022-10" db="EMBL/GenBank/DDBJ databases">
        <title>The complete genomes of actinobacterial strains from the NBC collection.</title>
        <authorList>
            <person name="Joergensen T.S."/>
            <person name="Alvarez Arevalo M."/>
            <person name="Sterndorff E.B."/>
            <person name="Faurdal D."/>
            <person name="Vuksanovic O."/>
            <person name="Mourched A.-S."/>
            <person name="Charusanti P."/>
            <person name="Shaw S."/>
            <person name="Blin K."/>
            <person name="Weber T."/>
        </authorList>
    </citation>
    <scope>NUCLEOTIDE SEQUENCE</scope>
    <source>
        <strain evidence="4">NBC_01482</strain>
    </source>
</reference>
<dbReference type="SUPFAM" id="SSF51735">
    <property type="entry name" value="NAD(P)-binding Rossmann-fold domains"/>
    <property type="match status" value="1"/>
</dbReference>
<dbReference type="RefSeq" id="WP_327101352.1">
    <property type="nucleotide sequence ID" value="NZ_CP109149.1"/>
</dbReference>
<dbReference type="Gene3D" id="3.90.25.10">
    <property type="entry name" value="UDP-galactose 4-epimerase, domain 1"/>
    <property type="match status" value="1"/>
</dbReference>
<organism evidence="4 5">
    <name type="scientific">Nocardia vinacea</name>
    <dbReference type="NCBI Taxonomy" id="96468"/>
    <lineage>
        <taxon>Bacteria</taxon>
        <taxon>Bacillati</taxon>
        <taxon>Actinomycetota</taxon>
        <taxon>Actinomycetes</taxon>
        <taxon>Mycobacteriales</taxon>
        <taxon>Nocardiaceae</taxon>
        <taxon>Nocardia</taxon>
    </lineage>
</organism>
<evidence type="ECO:0000256" key="2">
    <source>
        <dbReference type="ARBA" id="ARBA00022857"/>
    </source>
</evidence>
<dbReference type="InterPro" id="IPR008030">
    <property type="entry name" value="NmrA-like"/>
</dbReference>
<dbReference type="EMBL" id="CP109441">
    <property type="protein sequence ID" value="WUV48324.1"/>
    <property type="molecule type" value="Genomic_DNA"/>
</dbReference>
<dbReference type="InterPro" id="IPR036291">
    <property type="entry name" value="NAD(P)-bd_dom_sf"/>
</dbReference>
<dbReference type="CDD" id="cd05251">
    <property type="entry name" value="NmrA_like_SDR_a"/>
    <property type="match status" value="1"/>
</dbReference>
<accession>A0ABZ1YYK7</accession>
<dbReference type="Gene3D" id="3.40.50.720">
    <property type="entry name" value="NAD(P)-binding Rossmann-like Domain"/>
    <property type="match status" value="1"/>
</dbReference>
<dbReference type="PANTHER" id="PTHR42748:SF7">
    <property type="entry name" value="NMRA LIKE REDOX SENSOR 1-RELATED"/>
    <property type="match status" value="1"/>
</dbReference>
<feature type="domain" description="NmrA-like" evidence="3">
    <location>
        <begin position="5"/>
        <end position="269"/>
    </location>
</feature>
<evidence type="ECO:0000313" key="4">
    <source>
        <dbReference type="EMBL" id="WUV48324.1"/>
    </source>
</evidence>
<evidence type="ECO:0000313" key="5">
    <source>
        <dbReference type="Proteomes" id="UP001432062"/>
    </source>
</evidence>
<sequence>MTGSKGPVLVIGATGQQGRATTAQLLERGWEVHAFVRDLTSPAASALRESGANLIEGDLDDTASVRAAMDGTYGIFLMLTMMTGVHITAEGIAAEQRRGKAVAEIAAESGIEHLVYSSLKGAGENSGVEYYAAKEAIEAHIKALDLPATVLRPVFFMENFNAFNRPVLDADGLVLNLAVRADIPVSLISVHDIGAFAAIAFDRPTDFLGRTVPIAGDRLTPPQIAETFGRTAGLPARSFQVPIEQVRAFDEQVGKMFGYFNERPDEPLDLAALRSEHPELMDLATWLRATNWKP</sequence>
<dbReference type="Pfam" id="PF05368">
    <property type="entry name" value="NmrA"/>
    <property type="match status" value="1"/>
</dbReference>